<dbReference type="GeneID" id="25901856"/>
<dbReference type="AlphaFoldDB" id="A0A0L0GC84"/>
<accession>A0A0L0GC84</accession>
<organism evidence="2 3">
    <name type="scientific">Sphaeroforma arctica JP610</name>
    <dbReference type="NCBI Taxonomy" id="667725"/>
    <lineage>
        <taxon>Eukaryota</taxon>
        <taxon>Ichthyosporea</taxon>
        <taxon>Ichthyophonida</taxon>
        <taxon>Sphaeroforma</taxon>
    </lineage>
</organism>
<dbReference type="Proteomes" id="UP000054560">
    <property type="component" value="Unassembled WGS sequence"/>
</dbReference>
<evidence type="ECO:0000313" key="3">
    <source>
        <dbReference type="Proteomes" id="UP000054560"/>
    </source>
</evidence>
<proteinExistence type="predicted"/>
<dbReference type="EMBL" id="KQ241648">
    <property type="protein sequence ID" value="KNC86524.1"/>
    <property type="molecule type" value="Genomic_DNA"/>
</dbReference>
<gene>
    <name evidence="2" type="ORF">SARC_01352</name>
</gene>
<evidence type="ECO:0000256" key="1">
    <source>
        <dbReference type="SAM" id="SignalP"/>
    </source>
</evidence>
<feature type="signal peptide" evidence="1">
    <location>
        <begin position="1"/>
        <end position="22"/>
    </location>
</feature>
<protein>
    <submittedName>
        <fullName evidence="2">Uncharacterized protein</fullName>
    </submittedName>
</protein>
<evidence type="ECO:0000313" key="2">
    <source>
        <dbReference type="EMBL" id="KNC86524.1"/>
    </source>
</evidence>
<feature type="chain" id="PRO_5005539331" evidence="1">
    <location>
        <begin position="23"/>
        <end position="288"/>
    </location>
</feature>
<reference evidence="2 3" key="1">
    <citation type="submission" date="2011-02" db="EMBL/GenBank/DDBJ databases">
        <title>The Genome Sequence of Sphaeroforma arctica JP610.</title>
        <authorList>
            <consortium name="The Broad Institute Genome Sequencing Platform"/>
            <person name="Russ C."/>
            <person name="Cuomo C."/>
            <person name="Young S.K."/>
            <person name="Zeng Q."/>
            <person name="Gargeya S."/>
            <person name="Alvarado L."/>
            <person name="Berlin A."/>
            <person name="Chapman S.B."/>
            <person name="Chen Z."/>
            <person name="Freedman E."/>
            <person name="Gellesch M."/>
            <person name="Goldberg J."/>
            <person name="Griggs A."/>
            <person name="Gujja S."/>
            <person name="Heilman E."/>
            <person name="Heiman D."/>
            <person name="Howarth C."/>
            <person name="Mehta T."/>
            <person name="Neiman D."/>
            <person name="Pearson M."/>
            <person name="Roberts A."/>
            <person name="Saif S."/>
            <person name="Shea T."/>
            <person name="Shenoy N."/>
            <person name="Sisk P."/>
            <person name="Stolte C."/>
            <person name="Sykes S."/>
            <person name="White J."/>
            <person name="Yandava C."/>
            <person name="Burger G."/>
            <person name="Gray M.W."/>
            <person name="Holland P.W.H."/>
            <person name="King N."/>
            <person name="Lang F.B.F."/>
            <person name="Roger A.J."/>
            <person name="Ruiz-Trillo I."/>
            <person name="Haas B."/>
            <person name="Nusbaum C."/>
            <person name="Birren B."/>
        </authorList>
    </citation>
    <scope>NUCLEOTIDE SEQUENCE [LARGE SCALE GENOMIC DNA]</scope>
    <source>
        <strain evidence="2 3">JP610</strain>
    </source>
</reference>
<name>A0A0L0GC84_9EUKA</name>
<keyword evidence="1" id="KW-0732">Signal</keyword>
<dbReference type="RefSeq" id="XP_014160426.1">
    <property type="nucleotide sequence ID" value="XM_014304951.1"/>
</dbReference>
<sequence>MSSVVQAIRLSILCAATASALTLGPTDDIVTAIEGTSDSEVNLESGSYILFRPIVLDRPMSIIGDENGDTLISVGSGIESFIETTLYNGIKLQYITLNSGLGQFQIDVIDPDMRDGELKILSDLGPWYNTRILEDFHIQDCSLSRDMVGNPGREALASPSVYIRPDCRFQIENRIEFQKIGTCGVLRRKEGTVNSYFIKLEASMTEYVTTVYGDTKLRVPLNREGNAVTYISAQIDTQSGVQASISALYQRFSVDCAIIRLERPAVNKDPVDDWTEVSIHFRAQADTK</sequence>
<keyword evidence="3" id="KW-1185">Reference proteome</keyword>